<keyword evidence="3" id="KW-1185">Reference proteome</keyword>
<evidence type="ECO:0000313" key="3">
    <source>
        <dbReference type="Proteomes" id="UP000186102"/>
    </source>
</evidence>
<dbReference type="EMBL" id="MLBF01000081">
    <property type="protein sequence ID" value="OLN26296.1"/>
    <property type="molecule type" value="Genomic_DNA"/>
</dbReference>
<name>A0A1Q8QG26_9FIRM</name>
<dbReference type="RefSeq" id="WP_075367288.1">
    <property type="nucleotide sequence ID" value="NZ_MLBF01000081.1"/>
</dbReference>
<comment type="caution">
    <text evidence="2">The sequence shown here is derived from an EMBL/GenBank/DDBJ whole genome shotgun (WGS) entry which is preliminary data.</text>
</comment>
<reference evidence="2 3" key="1">
    <citation type="submission" date="2016-09" db="EMBL/GenBank/DDBJ databases">
        <title>Complete genome of Desulfosporosinus sp. OL.</title>
        <authorList>
            <person name="Mardanov A."/>
            <person name="Beletsky A."/>
            <person name="Panova A."/>
            <person name="Karnachuk O."/>
            <person name="Ravin N."/>
        </authorList>
    </citation>
    <scope>NUCLEOTIDE SEQUENCE [LARGE SCALE GENOMIC DNA]</scope>
    <source>
        <strain evidence="2 3">OL</strain>
    </source>
</reference>
<feature type="compositionally biased region" description="Acidic residues" evidence="1">
    <location>
        <begin position="261"/>
        <end position="276"/>
    </location>
</feature>
<proteinExistence type="predicted"/>
<dbReference type="AlphaFoldDB" id="A0A1Q8QG26"/>
<gene>
    <name evidence="2" type="ORF">DSOL_5050</name>
</gene>
<dbReference type="STRING" id="1888891.DSOL_5050"/>
<dbReference type="OrthoDB" id="1794283at2"/>
<organism evidence="2 3">
    <name type="scientific">Desulfosporosinus metallidurans</name>
    <dbReference type="NCBI Taxonomy" id="1888891"/>
    <lineage>
        <taxon>Bacteria</taxon>
        <taxon>Bacillati</taxon>
        <taxon>Bacillota</taxon>
        <taxon>Clostridia</taxon>
        <taxon>Eubacteriales</taxon>
        <taxon>Desulfitobacteriaceae</taxon>
        <taxon>Desulfosporosinus</taxon>
    </lineage>
</organism>
<accession>A0A1Q8QG26</accession>
<feature type="region of interest" description="Disordered" evidence="1">
    <location>
        <begin position="255"/>
        <end position="276"/>
    </location>
</feature>
<protein>
    <submittedName>
        <fullName evidence="2">Uncharacterized protein</fullName>
    </submittedName>
</protein>
<dbReference type="Proteomes" id="UP000186102">
    <property type="component" value="Unassembled WGS sequence"/>
</dbReference>
<evidence type="ECO:0000256" key="1">
    <source>
        <dbReference type="SAM" id="MobiDB-lite"/>
    </source>
</evidence>
<evidence type="ECO:0000313" key="2">
    <source>
        <dbReference type="EMBL" id="OLN26296.1"/>
    </source>
</evidence>
<sequence>MSETNLSIFDKAIAIIHNTQDGNLLCPTHLKLTEMAVNGFLNDRGIEAFNKLYEEVISGEYKQPFLHGVEHMTQDHEGYILFKGKAVEHYSSPWIHSLDARNSLLKIQQQCLFLESKGITPDSMNIVWRWKDDNEFGEYQKAKLDDLITADNRKIVFSEITLNNNDSQIVTFFMPGNPDDTMIYNTDDYIDFMERHCDNGGIDFFIQSHTFSYGEGEEREAGEDELKIILSCFDYLKGKDLLKAEAVSEYGSKGYSRFYEDDPELSEEQEEYDDEI</sequence>